<dbReference type="InterPro" id="IPR027417">
    <property type="entry name" value="P-loop_NTPase"/>
</dbReference>
<dbReference type="eggNOG" id="ENOG502S03K">
    <property type="taxonomic scope" value="Eukaryota"/>
</dbReference>
<protein>
    <recommendedName>
        <fullName evidence="2">G domain-containing protein</fullName>
    </recommendedName>
</protein>
<evidence type="ECO:0000256" key="1">
    <source>
        <dbReference type="SAM" id="MobiDB-lite"/>
    </source>
</evidence>
<dbReference type="Pfam" id="PF01926">
    <property type="entry name" value="MMR_HSR1"/>
    <property type="match status" value="1"/>
</dbReference>
<dbReference type="OrthoDB" id="8954335at2759"/>
<evidence type="ECO:0000313" key="4">
    <source>
        <dbReference type="Proteomes" id="UP000015241"/>
    </source>
</evidence>
<dbReference type="SUPFAM" id="SSF52540">
    <property type="entry name" value="P-loop containing nucleoside triphosphate hydrolases"/>
    <property type="match status" value="1"/>
</dbReference>
<dbReference type="AlphaFoldDB" id="S8E2L6"/>
<evidence type="ECO:0000259" key="2">
    <source>
        <dbReference type="Pfam" id="PF01926"/>
    </source>
</evidence>
<proteinExistence type="predicted"/>
<dbReference type="GO" id="GO:0005525">
    <property type="term" value="F:GTP binding"/>
    <property type="evidence" value="ECO:0007669"/>
    <property type="project" value="InterPro"/>
</dbReference>
<dbReference type="CDD" id="cd00882">
    <property type="entry name" value="Ras_like_GTPase"/>
    <property type="match status" value="1"/>
</dbReference>
<reference evidence="3 4" key="1">
    <citation type="journal article" date="2012" name="Science">
        <title>The Paleozoic origin of enzymatic lignin decomposition reconstructed from 31 fungal genomes.</title>
        <authorList>
            <person name="Floudas D."/>
            <person name="Binder M."/>
            <person name="Riley R."/>
            <person name="Barry K."/>
            <person name="Blanchette R.A."/>
            <person name="Henrissat B."/>
            <person name="Martinez A.T."/>
            <person name="Otillar R."/>
            <person name="Spatafora J.W."/>
            <person name="Yadav J.S."/>
            <person name="Aerts A."/>
            <person name="Benoit I."/>
            <person name="Boyd A."/>
            <person name="Carlson A."/>
            <person name="Copeland A."/>
            <person name="Coutinho P.M."/>
            <person name="de Vries R.P."/>
            <person name="Ferreira P."/>
            <person name="Findley K."/>
            <person name="Foster B."/>
            <person name="Gaskell J."/>
            <person name="Glotzer D."/>
            <person name="Gorecki P."/>
            <person name="Heitman J."/>
            <person name="Hesse C."/>
            <person name="Hori C."/>
            <person name="Igarashi K."/>
            <person name="Jurgens J.A."/>
            <person name="Kallen N."/>
            <person name="Kersten P."/>
            <person name="Kohler A."/>
            <person name="Kuees U."/>
            <person name="Kumar T.K.A."/>
            <person name="Kuo A."/>
            <person name="LaButti K."/>
            <person name="Larrondo L.F."/>
            <person name="Lindquist E."/>
            <person name="Ling A."/>
            <person name="Lombard V."/>
            <person name="Lucas S."/>
            <person name="Lundell T."/>
            <person name="Martin R."/>
            <person name="McLaughlin D.J."/>
            <person name="Morgenstern I."/>
            <person name="Morin E."/>
            <person name="Murat C."/>
            <person name="Nagy L.G."/>
            <person name="Nolan M."/>
            <person name="Ohm R.A."/>
            <person name="Patyshakuliyeva A."/>
            <person name="Rokas A."/>
            <person name="Ruiz-Duenas F.J."/>
            <person name="Sabat G."/>
            <person name="Salamov A."/>
            <person name="Samejima M."/>
            <person name="Schmutz J."/>
            <person name="Slot J.C."/>
            <person name="St John F."/>
            <person name="Stenlid J."/>
            <person name="Sun H."/>
            <person name="Sun S."/>
            <person name="Syed K."/>
            <person name="Tsang A."/>
            <person name="Wiebenga A."/>
            <person name="Young D."/>
            <person name="Pisabarro A."/>
            <person name="Eastwood D.C."/>
            <person name="Martin F."/>
            <person name="Cullen D."/>
            <person name="Grigoriev I.V."/>
            <person name="Hibbett D.S."/>
        </authorList>
    </citation>
    <scope>NUCLEOTIDE SEQUENCE</scope>
    <source>
        <strain evidence="4">FP-58527</strain>
    </source>
</reference>
<evidence type="ECO:0000313" key="3">
    <source>
        <dbReference type="EMBL" id="EPS97673.1"/>
    </source>
</evidence>
<dbReference type="InParanoid" id="S8E2L6"/>
<sequence length="276" mass="30625">MPKGQPTKQPSAHQRPSPVRQKSNPIEALLQKLKGSPPAYILVLGSTGTGKSTFINLVSGSKLGVGIGLESETATVQPTKPLKFGSERVIMVDTPGFDDTVKSEEEVLRTISDYLVDLRRRRISIRGVVYLHRITDNRMGGTALRNFRMFHAICGASAMKNAIIVLNMWDRTKSDVYEPREKELRNVFFQPAMKNGASILRHDGSKASGELILSTLLERPAVDLAIQTEMVDQGMALRTTEAGLALLGDLAGRERKHAEELRRIRGELKEARLRRD</sequence>
<feature type="non-terminal residue" evidence="3">
    <location>
        <position position="276"/>
    </location>
</feature>
<name>S8E2L6_FOMSC</name>
<dbReference type="EMBL" id="KE504174">
    <property type="protein sequence ID" value="EPS97673.1"/>
    <property type="molecule type" value="Genomic_DNA"/>
</dbReference>
<keyword evidence="4" id="KW-1185">Reference proteome</keyword>
<feature type="region of interest" description="Disordered" evidence="1">
    <location>
        <begin position="1"/>
        <end position="22"/>
    </location>
</feature>
<accession>S8E2L6</accession>
<dbReference type="HOGENOM" id="CLU_018003_2_0_1"/>
<dbReference type="Gene3D" id="3.40.50.300">
    <property type="entry name" value="P-loop containing nucleotide triphosphate hydrolases"/>
    <property type="match status" value="1"/>
</dbReference>
<dbReference type="InterPro" id="IPR006073">
    <property type="entry name" value="GTP-bd"/>
</dbReference>
<gene>
    <name evidence="3" type="ORF">FOMPIDRAFT_127451</name>
</gene>
<dbReference type="Proteomes" id="UP000015241">
    <property type="component" value="Unassembled WGS sequence"/>
</dbReference>
<feature type="domain" description="G" evidence="2">
    <location>
        <begin position="41"/>
        <end position="110"/>
    </location>
</feature>
<organism evidence="3 4">
    <name type="scientific">Fomitopsis schrenkii</name>
    <name type="common">Brown rot fungus</name>
    <dbReference type="NCBI Taxonomy" id="2126942"/>
    <lineage>
        <taxon>Eukaryota</taxon>
        <taxon>Fungi</taxon>
        <taxon>Dikarya</taxon>
        <taxon>Basidiomycota</taxon>
        <taxon>Agaricomycotina</taxon>
        <taxon>Agaricomycetes</taxon>
        <taxon>Polyporales</taxon>
        <taxon>Fomitopsis</taxon>
    </lineage>
</organism>